<feature type="region of interest" description="Disordered" evidence="1">
    <location>
        <begin position="482"/>
        <end position="530"/>
    </location>
</feature>
<reference evidence="3" key="1">
    <citation type="submission" date="2020-11" db="EMBL/GenBank/DDBJ databases">
        <authorList>
            <consortium name="DOE Joint Genome Institute"/>
            <person name="Ahrendt S."/>
            <person name="Riley R."/>
            <person name="Andreopoulos W."/>
            <person name="Labutti K."/>
            <person name="Pangilinan J."/>
            <person name="Ruiz-Duenas F.J."/>
            <person name="Barrasa J.M."/>
            <person name="Sanchez-Garcia M."/>
            <person name="Camarero S."/>
            <person name="Miyauchi S."/>
            <person name="Serrano A."/>
            <person name="Linde D."/>
            <person name="Babiker R."/>
            <person name="Drula E."/>
            <person name="Ayuso-Fernandez I."/>
            <person name="Pacheco R."/>
            <person name="Padilla G."/>
            <person name="Ferreira P."/>
            <person name="Barriuso J."/>
            <person name="Kellner H."/>
            <person name="Castanera R."/>
            <person name="Alfaro M."/>
            <person name="Ramirez L."/>
            <person name="Pisabarro A.G."/>
            <person name="Kuo A."/>
            <person name="Tritt A."/>
            <person name="Lipzen A."/>
            <person name="He G."/>
            <person name="Yan M."/>
            <person name="Ng V."/>
            <person name="Cullen D."/>
            <person name="Martin F."/>
            <person name="Rosso M.-N."/>
            <person name="Henrissat B."/>
            <person name="Hibbett D."/>
            <person name="Martinez A.T."/>
            <person name="Grigoriev I.V."/>
        </authorList>
    </citation>
    <scope>NUCLEOTIDE SEQUENCE</scope>
    <source>
        <strain evidence="3">CIRM-BRFM 674</strain>
    </source>
</reference>
<feature type="region of interest" description="Disordered" evidence="1">
    <location>
        <begin position="239"/>
        <end position="264"/>
    </location>
</feature>
<feature type="region of interest" description="Disordered" evidence="1">
    <location>
        <begin position="1"/>
        <end position="25"/>
    </location>
</feature>
<keyword evidence="2" id="KW-0812">Transmembrane</keyword>
<organism evidence="3 4">
    <name type="scientific">Pholiota conissans</name>
    <dbReference type="NCBI Taxonomy" id="109636"/>
    <lineage>
        <taxon>Eukaryota</taxon>
        <taxon>Fungi</taxon>
        <taxon>Dikarya</taxon>
        <taxon>Basidiomycota</taxon>
        <taxon>Agaricomycotina</taxon>
        <taxon>Agaricomycetes</taxon>
        <taxon>Agaricomycetidae</taxon>
        <taxon>Agaricales</taxon>
        <taxon>Agaricineae</taxon>
        <taxon>Strophariaceae</taxon>
        <taxon>Pholiota</taxon>
    </lineage>
</organism>
<accession>A0A9P5YZJ2</accession>
<comment type="caution">
    <text evidence="3">The sequence shown here is derived from an EMBL/GenBank/DDBJ whole genome shotgun (WGS) entry which is preliminary data.</text>
</comment>
<evidence type="ECO:0000256" key="1">
    <source>
        <dbReference type="SAM" id="MobiDB-lite"/>
    </source>
</evidence>
<dbReference type="AlphaFoldDB" id="A0A9P5YZJ2"/>
<keyword evidence="2" id="KW-1133">Transmembrane helix</keyword>
<keyword evidence="4" id="KW-1185">Reference proteome</keyword>
<evidence type="ECO:0000313" key="3">
    <source>
        <dbReference type="EMBL" id="KAF9477555.1"/>
    </source>
</evidence>
<dbReference type="EMBL" id="MU155257">
    <property type="protein sequence ID" value="KAF9477555.1"/>
    <property type="molecule type" value="Genomic_DNA"/>
</dbReference>
<dbReference type="OrthoDB" id="3062801at2759"/>
<dbReference type="Proteomes" id="UP000807469">
    <property type="component" value="Unassembled WGS sequence"/>
</dbReference>
<protein>
    <recommendedName>
        <fullName evidence="5">Transmembrane protein</fullName>
    </recommendedName>
</protein>
<feature type="transmembrane region" description="Helical" evidence="2">
    <location>
        <begin position="422"/>
        <end position="443"/>
    </location>
</feature>
<evidence type="ECO:0000313" key="4">
    <source>
        <dbReference type="Proteomes" id="UP000807469"/>
    </source>
</evidence>
<feature type="transmembrane region" description="Helical" evidence="2">
    <location>
        <begin position="287"/>
        <end position="314"/>
    </location>
</feature>
<evidence type="ECO:0000256" key="2">
    <source>
        <dbReference type="SAM" id="Phobius"/>
    </source>
</evidence>
<gene>
    <name evidence="3" type="ORF">BDN70DRAFT_100883</name>
</gene>
<proteinExistence type="predicted"/>
<sequence length="530" mass="59791">MRHMDHSRPANDMVSATLKMPTLEKGRDSLMRNESYQPRPSSSYAANDPYNLSTRRTTMDALPTVATHQLTQDGVESRPGPFVNDSYHLPLRRTTIGALPTEASQHSERDDIGLRSRRHLSDTCLYIPSERLPSSENHPSTDHAFSSPAMLPNRSSSLLVPVSDAIKFGYTLFRSRTATSDNEDEYVAQLPIVTKVFQLIYFLILLRLPSLYFRRISWLFDTANLSLFEITEMAFTTFDGADPTDKSQMTSGPKTHEREESELPPGYGKLKKAWEDLIDSFKHEWEIFNVVSALLLTMVCQLFNYSAILTILQIDAAASDPITRYAALFSLMYALTSLLFSSIYILGFGTIMRKTYITSECAKVALDSNPSVMWNLWVMLAMPSIWLTWSIIFFIVTIMSFIWRTNSANAMPTFILSSTGLLVVRIALSAVLGLGILDVILVANTLRLYADAANDWKKYVNLWRQALKREKMQNDMHTVHVTTSAPTGDHLPPSLPPTRTSPASPSYDSDNNIHREEDESSCTRHYGSRL</sequence>
<feature type="transmembrane region" description="Helical" evidence="2">
    <location>
        <begin position="372"/>
        <end position="402"/>
    </location>
</feature>
<feature type="compositionally biased region" description="Low complexity" evidence="1">
    <location>
        <begin position="497"/>
        <end position="506"/>
    </location>
</feature>
<keyword evidence="2" id="KW-0472">Membrane</keyword>
<name>A0A9P5YZJ2_9AGAR</name>
<evidence type="ECO:0008006" key="5">
    <source>
        <dbReference type="Google" id="ProtNLM"/>
    </source>
</evidence>
<feature type="transmembrane region" description="Helical" evidence="2">
    <location>
        <begin position="326"/>
        <end position="351"/>
    </location>
</feature>